<feature type="transmembrane region" description="Helical" evidence="1">
    <location>
        <begin position="61"/>
        <end position="82"/>
    </location>
</feature>
<accession>A0AAE3K8U1</accession>
<dbReference type="NCBIfam" id="TIGR03662">
    <property type="entry name" value="Chlor_Arch_YYY"/>
    <property type="match status" value="1"/>
</dbReference>
<comment type="caution">
    <text evidence="2">The sequence shown here is derived from an EMBL/GenBank/DDBJ whole genome shotgun (WGS) entry which is preliminary data.</text>
</comment>
<feature type="transmembrane region" description="Helical" evidence="1">
    <location>
        <begin position="447"/>
        <end position="468"/>
    </location>
</feature>
<feature type="transmembrane region" description="Helical" evidence="1">
    <location>
        <begin position="301"/>
        <end position="323"/>
    </location>
</feature>
<feature type="transmembrane region" description="Helical" evidence="1">
    <location>
        <begin position="594"/>
        <end position="613"/>
    </location>
</feature>
<keyword evidence="1" id="KW-0472">Membrane</keyword>
<feature type="transmembrane region" description="Helical" evidence="1">
    <location>
        <begin position="36"/>
        <end position="55"/>
    </location>
</feature>
<feature type="transmembrane region" description="Helical" evidence="1">
    <location>
        <begin position="185"/>
        <end position="207"/>
    </location>
</feature>
<proteinExistence type="predicted"/>
<feature type="transmembrane region" description="Helical" evidence="1">
    <location>
        <begin position="6"/>
        <end position="24"/>
    </location>
</feature>
<protein>
    <submittedName>
        <fullName evidence="2">DUF2298 domain-containing protein</fullName>
    </submittedName>
</protein>
<feature type="transmembrane region" description="Helical" evidence="1">
    <location>
        <begin position="335"/>
        <end position="366"/>
    </location>
</feature>
<dbReference type="Pfam" id="PF10060">
    <property type="entry name" value="DUF2298"/>
    <property type="match status" value="1"/>
</dbReference>
<feature type="transmembrane region" description="Helical" evidence="1">
    <location>
        <begin position="474"/>
        <end position="504"/>
    </location>
</feature>
<feature type="transmembrane region" description="Helical" evidence="1">
    <location>
        <begin position="103"/>
        <end position="123"/>
    </location>
</feature>
<sequence length="774" mass="82750">MEYLLVAWWLLAYAVLGFLGYPIAARLFSRFHTTGVGFALPIALVILTTIAYWIGHLTFGPVALAAGLIGLTLISALCAFDLDALRDRQLTLAEEITWDQNTVVASATVFTLAFFLVVAIRTADPAVSAAGGEKFLDYGLLRSLLRAETLPPESMWFAGESVQYYYGGHLMTVLLALLTGTSADFAYNLALAGFFAMVVVGVYDLAASIAAHRGYPARFAGLCGAVFVGLAGNLITAGWRIITSLPDQIAVAIADGWAQGVGTEPDTVLAGEAGFSYWAPSRIIPGTINEFPLFAWLNGDLHAHMMGIPFLLLGIALAFSYWLTPEPDRRWRQFLLFVAVPILGGLQVIVDTWSVPTIIGVVWLALTFAPAHPLTVLPRGASAHASIEKRLPTTAIATEVGRTGGALIVAAIVGGLSFALGAPFLLTATSGQEISLLAGSDRSALSGLLIVHGAFVAAFGLYLIGRIAPSRTGVLAIAAAVGVTLIAAVISSFAILAVAGPLLLLGWIALRFDRDVGFETALLIGGAGLIGIVELVYVVEQAGPLRLNTVFKVYFQVWIVWSIAMGVVLSSFIAPREKIAQWWPSKQTRKTAGIVVVVILFAVTLPYAGYALADHFANNNAGTLHATQFTEERYPEEADAIRWLDAESERGDVLLEAPGASISPEGLAEDGSHPGIYTWRANPASTLTGVPTVAGWSHEVGYRGDEAYYARVTEVDRAFVGDPEAQQAVLDAYGVTYIWIGPTEEQRYGEISITELETVELAYETGAVRIYRVR</sequence>
<keyword evidence="3" id="KW-1185">Reference proteome</keyword>
<evidence type="ECO:0000256" key="1">
    <source>
        <dbReference type="SAM" id="Phobius"/>
    </source>
</evidence>
<keyword evidence="1" id="KW-1133">Transmembrane helix</keyword>
<dbReference type="InterPro" id="IPR018746">
    <property type="entry name" value="DUF2298"/>
</dbReference>
<name>A0AAE3K8U1_9EURY</name>
<organism evidence="2 3">
    <name type="scientific">Natronocalculus amylovorans</name>
    <dbReference type="NCBI Taxonomy" id="2917812"/>
    <lineage>
        <taxon>Archaea</taxon>
        <taxon>Methanobacteriati</taxon>
        <taxon>Methanobacteriota</taxon>
        <taxon>Stenosarchaea group</taxon>
        <taxon>Halobacteria</taxon>
        <taxon>Halobacteriales</taxon>
        <taxon>Haloferacaceae</taxon>
        <taxon>Natronocalculus</taxon>
    </lineage>
</organism>
<reference evidence="2" key="2">
    <citation type="submission" date="2022-02" db="EMBL/GenBank/DDBJ databases">
        <authorList>
            <person name="Elcheninov A.G."/>
            <person name="Sorokin D.Y."/>
            <person name="Kublanov I.V."/>
        </authorList>
    </citation>
    <scope>NUCLEOTIDE SEQUENCE</scope>
    <source>
        <strain evidence="2">AArc-St2</strain>
    </source>
</reference>
<evidence type="ECO:0000313" key="3">
    <source>
        <dbReference type="Proteomes" id="UP001203207"/>
    </source>
</evidence>
<dbReference type="PANTHER" id="PTHR10790:SF51">
    <property type="entry name" value="TETRATRICOPEPTIDE REPEAT PROTEIN"/>
    <property type="match status" value="1"/>
</dbReference>
<dbReference type="PANTHER" id="PTHR10790">
    <property type="entry name" value="TPR-DOMAIN CONTAINING PROTEIN"/>
    <property type="match status" value="1"/>
</dbReference>
<feature type="transmembrane region" description="Helical" evidence="1">
    <location>
        <begin position="219"/>
        <end position="242"/>
    </location>
</feature>
<feature type="transmembrane region" description="Helical" evidence="1">
    <location>
        <begin position="551"/>
        <end position="573"/>
    </location>
</feature>
<dbReference type="AlphaFoldDB" id="A0AAE3K8U1"/>
<dbReference type="Proteomes" id="UP001203207">
    <property type="component" value="Unassembled WGS sequence"/>
</dbReference>
<feature type="transmembrane region" description="Helical" evidence="1">
    <location>
        <begin position="406"/>
        <end position="426"/>
    </location>
</feature>
<reference evidence="2" key="1">
    <citation type="journal article" date="2022" name="Syst. Appl. Microbiol.">
        <title>Natronocalculus amylovorans gen. nov., sp. nov., and Natranaeroarchaeum aerophilus sp. nov., dominant culturable amylolytic natronoarchaea from hypersaline soda lakes in southwestern Siberia.</title>
        <authorList>
            <person name="Sorokin D.Y."/>
            <person name="Elcheninov A.G."/>
            <person name="Khizhniak T.V."/>
            <person name="Koenen M."/>
            <person name="Bale N.J."/>
            <person name="Damste J.S.S."/>
            <person name="Kublanov I.V."/>
        </authorList>
    </citation>
    <scope>NUCLEOTIDE SEQUENCE</scope>
    <source>
        <strain evidence="2">AArc-St2</strain>
    </source>
</reference>
<dbReference type="EMBL" id="JAKRVX010000001">
    <property type="protein sequence ID" value="MCL9815339.1"/>
    <property type="molecule type" value="Genomic_DNA"/>
</dbReference>
<feature type="transmembrane region" description="Helical" evidence="1">
    <location>
        <begin position="516"/>
        <end position="539"/>
    </location>
</feature>
<dbReference type="RefSeq" id="WP_250582129.1">
    <property type="nucleotide sequence ID" value="NZ_JAKRVX010000001.1"/>
</dbReference>
<gene>
    <name evidence="2" type="ORF">AArcSt2_00110</name>
</gene>
<keyword evidence="1" id="KW-0812">Transmembrane</keyword>
<evidence type="ECO:0000313" key="2">
    <source>
        <dbReference type="EMBL" id="MCL9815339.1"/>
    </source>
</evidence>